<dbReference type="RefSeq" id="WP_379822667.1">
    <property type="nucleotide sequence ID" value="NZ_JBHUMD010000030.1"/>
</dbReference>
<evidence type="ECO:0000313" key="2">
    <source>
        <dbReference type="EMBL" id="MFD2603730.1"/>
    </source>
</evidence>
<reference evidence="3" key="1">
    <citation type="journal article" date="2019" name="Int. J. Syst. Evol. Microbiol.">
        <title>The Global Catalogue of Microorganisms (GCM) 10K type strain sequencing project: providing services to taxonomists for standard genome sequencing and annotation.</title>
        <authorList>
            <consortium name="The Broad Institute Genomics Platform"/>
            <consortium name="The Broad Institute Genome Sequencing Center for Infectious Disease"/>
            <person name="Wu L."/>
            <person name="Ma J."/>
        </authorList>
    </citation>
    <scope>NUCLEOTIDE SEQUENCE [LARGE SCALE GENOMIC DNA]</scope>
    <source>
        <strain evidence="3">KCTC 42107</strain>
    </source>
</reference>
<dbReference type="Pfam" id="PF07179">
    <property type="entry name" value="SseB"/>
    <property type="match status" value="1"/>
</dbReference>
<keyword evidence="3" id="KW-1185">Reference proteome</keyword>
<gene>
    <name evidence="2" type="ORF">ACFSR3_16825</name>
</gene>
<sequence length="133" mass="15110">MNPNNTKLLDLINTYHKQEENKDNYMNVIQELINGNSMLLLPSANDTPEEQKALAEAGHTKTLKLSSVFNHEGIRTLCVFTDEETLSDWAKKPMPYKMLASKDVLQLCEMSSIHRIVINTGTPTMFVLEQSKK</sequence>
<dbReference type="InterPro" id="IPR009839">
    <property type="entry name" value="SseB_N"/>
</dbReference>
<evidence type="ECO:0000259" key="1">
    <source>
        <dbReference type="Pfam" id="PF07179"/>
    </source>
</evidence>
<dbReference type="EMBL" id="JBHUMD010000030">
    <property type="protein sequence ID" value="MFD2603730.1"/>
    <property type="molecule type" value="Genomic_DNA"/>
</dbReference>
<comment type="caution">
    <text evidence="2">The sequence shown here is derived from an EMBL/GenBank/DDBJ whole genome shotgun (WGS) entry which is preliminary data.</text>
</comment>
<proteinExistence type="predicted"/>
<dbReference type="Proteomes" id="UP001597480">
    <property type="component" value="Unassembled WGS sequence"/>
</dbReference>
<protein>
    <submittedName>
        <fullName evidence="2">SseB family protein</fullName>
    </submittedName>
</protein>
<name>A0ABW5NXS2_9FLAO</name>
<organism evidence="2 3">
    <name type="scientific">Flavobacterium suzhouense</name>
    <dbReference type="NCBI Taxonomy" id="1529638"/>
    <lineage>
        <taxon>Bacteria</taxon>
        <taxon>Pseudomonadati</taxon>
        <taxon>Bacteroidota</taxon>
        <taxon>Flavobacteriia</taxon>
        <taxon>Flavobacteriales</taxon>
        <taxon>Flavobacteriaceae</taxon>
        <taxon>Flavobacterium</taxon>
    </lineage>
</organism>
<feature type="domain" description="SseB protein N-terminal" evidence="1">
    <location>
        <begin position="17"/>
        <end position="130"/>
    </location>
</feature>
<accession>A0ABW5NXS2</accession>
<evidence type="ECO:0000313" key="3">
    <source>
        <dbReference type="Proteomes" id="UP001597480"/>
    </source>
</evidence>